<evidence type="ECO:0000256" key="6">
    <source>
        <dbReference type="ARBA" id="ARBA00022989"/>
    </source>
</evidence>
<dbReference type="AlphaFoldDB" id="A0A4R7HY65"/>
<feature type="transmembrane region" description="Helical" evidence="8">
    <location>
        <begin position="71"/>
        <end position="93"/>
    </location>
</feature>
<feature type="transmembrane region" description="Helical" evidence="8">
    <location>
        <begin position="251"/>
        <end position="274"/>
    </location>
</feature>
<proteinExistence type="predicted"/>
<dbReference type="GO" id="GO:0016763">
    <property type="term" value="F:pentosyltransferase activity"/>
    <property type="evidence" value="ECO:0007669"/>
    <property type="project" value="TreeGrafter"/>
</dbReference>
<feature type="transmembrane region" description="Helical" evidence="8">
    <location>
        <begin position="394"/>
        <end position="413"/>
    </location>
</feature>
<keyword evidence="3" id="KW-0328">Glycosyltransferase</keyword>
<protein>
    <recommendedName>
        <fullName evidence="11">Dolichyl-phosphate-mannose-protein mannosyltransferase</fullName>
    </recommendedName>
</protein>
<evidence type="ECO:0000256" key="3">
    <source>
        <dbReference type="ARBA" id="ARBA00022676"/>
    </source>
</evidence>
<evidence type="ECO:0000256" key="8">
    <source>
        <dbReference type="SAM" id="Phobius"/>
    </source>
</evidence>
<sequence>MAACVVTAVRWWEAADRRVFHVAPDEPGQLAMARWLSGGTRWNMFDHLTWRPGYALTLAPLARIVDGGEGLVRAALTLNAVFAGLSCVLLTLLVRRWTDLGHRAAAGIAAVVALAPSAIASSAYTWAESLITLVFLATLVALQRFIDHRGSAAAVAAVALSAFAMTVHGRSLPMLPVTAAVIGVVLIVDRRWREAVAIGGLAATLGLLSVRFTNWVLRNVWDEPSDANTAEAVIERLDAPGALLDSFIGQMWYQLVASLGMVGIGTVVLVAALVRPTRRLGRLDAAVVLVLIAPLAATSVTFMAGRARPDQLVYGRYVDAVIWPVAALGLAWSWRRLRATTELPRSFVPVGVALVTIASGIVVAFRHGDQLAGDVGLRMMVPGLLPYIGNGDGVPVLTITALATMAIGVLACVSVAPSVRRLPRSVLLLGAVAAISFGGVRVHDAQAAHLNSWAIGDDVAEIDRIVPAGEPIGVLMRPSALVPDLVEQRQRFQAYQLFLDDREFVWERRPGRYSTSYVLAPSRVRALVEAGGVVVWYDPGKPMALWQLP</sequence>
<dbReference type="InterPro" id="IPR050297">
    <property type="entry name" value="LipidA_mod_glycosyltrf_83"/>
</dbReference>
<keyword evidence="5 8" id="KW-0812">Transmembrane</keyword>
<evidence type="ECO:0000256" key="4">
    <source>
        <dbReference type="ARBA" id="ARBA00022679"/>
    </source>
</evidence>
<reference evidence="9 10" key="1">
    <citation type="submission" date="2019-03" db="EMBL/GenBank/DDBJ databases">
        <title>Sequencing the genomes of 1000 actinobacteria strains.</title>
        <authorList>
            <person name="Klenk H.-P."/>
        </authorList>
    </citation>
    <scope>NUCLEOTIDE SEQUENCE [LARGE SCALE GENOMIC DNA]</scope>
    <source>
        <strain evidence="9 10">DSM 18936</strain>
    </source>
</reference>
<dbReference type="Proteomes" id="UP000294558">
    <property type="component" value="Unassembled WGS sequence"/>
</dbReference>
<keyword evidence="6 8" id="KW-1133">Transmembrane helix</keyword>
<organism evidence="9 10">
    <name type="scientific">Ilumatobacter fluminis</name>
    <dbReference type="NCBI Taxonomy" id="467091"/>
    <lineage>
        <taxon>Bacteria</taxon>
        <taxon>Bacillati</taxon>
        <taxon>Actinomycetota</taxon>
        <taxon>Acidimicrobiia</taxon>
        <taxon>Acidimicrobiales</taxon>
        <taxon>Ilumatobacteraceae</taxon>
        <taxon>Ilumatobacter</taxon>
    </lineage>
</organism>
<dbReference type="PANTHER" id="PTHR33908:SF11">
    <property type="entry name" value="MEMBRANE PROTEIN"/>
    <property type="match status" value="1"/>
</dbReference>
<evidence type="ECO:0000313" key="10">
    <source>
        <dbReference type="Proteomes" id="UP000294558"/>
    </source>
</evidence>
<keyword evidence="4" id="KW-0808">Transferase</keyword>
<keyword evidence="7 8" id="KW-0472">Membrane</keyword>
<dbReference type="GO" id="GO:0009103">
    <property type="term" value="P:lipopolysaccharide biosynthetic process"/>
    <property type="evidence" value="ECO:0007669"/>
    <property type="project" value="UniProtKB-ARBA"/>
</dbReference>
<name>A0A4R7HY65_9ACTN</name>
<comment type="caution">
    <text evidence="9">The sequence shown here is derived from an EMBL/GenBank/DDBJ whole genome shotgun (WGS) entry which is preliminary data.</text>
</comment>
<feature type="transmembrane region" description="Helical" evidence="8">
    <location>
        <begin position="346"/>
        <end position="365"/>
    </location>
</feature>
<feature type="transmembrane region" description="Helical" evidence="8">
    <location>
        <begin position="317"/>
        <end position="334"/>
    </location>
</feature>
<dbReference type="EMBL" id="SOAU01000001">
    <property type="protein sequence ID" value="TDT16031.1"/>
    <property type="molecule type" value="Genomic_DNA"/>
</dbReference>
<evidence type="ECO:0008006" key="11">
    <source>
        <dbReference type="Google" id="ProtNLM"/>
    </source>
</evidence>
<evidence type="ECO:0000256" key="2">
    <source>
        <dbReference type="ARBA" id="ARBA00022475"/>
    </source>
</evidence>
<evidence type="ECO:0000256" key="1">
    <source>
        <dbReference type="ARBA" id="ARBA00004651"/>
    </source>
</evidence>
<keyword evidence="10" id="KW-1185">Reference proteome</keyword>
<gene>
    <name evidence="9" type="ORF">BDK89_1613</name>
</gene>
<feature type="transmembrane region" description="Helical" evidence="8">
    <location>
        <begin position="172"/>
        <end position="188"/>
    </location>
</feature>
<feature type="transmembrane region" description="Helical" evidence="8">
    <location>
        <begin position="125"/>
        <end position="142"/>
    </location>
</feature>
<feature type="transmembrane region" description="Helical" evidence="8">
    <location>
        <begin position="195"/>
        <end position="217"/>
    </location>
</feature>
<keyword evidence="2" id="KW-1003">Cell membrane</keyword>
<comment type="subcellular location">
    <subcellularLocation>
        <location evidence="1">Cell membrane</location>
        <topology evidence="1">Multi-pass membrane protein</topology>
    </subcellularLocation>
</comment>
<evidence type="ECO:0000256" key="5">
    <source>
        <dbReference type="ARBA" id="ARBA00022692"/>
    </source>
</evidence>
<evidence type="ECO:0000256" key="7">
    <source>
        <dbReference type="ARBA" id="ARBA00023136"/>
    </source>
</evidence>
<dbReference type="GO" id="GO:0005886">
    <property type="term" value="C:plasma membrane"/>
    <property type="evidence" value="ECO:0007669"/>
    <property type="project" value="UniProtKB-SubCell"/>
</dbReference>
<evidence type="ECO:0000313" key="9">
    <source>
        <dbReference type="EMBL" id="TDT16031.1"/>
    </source>
</evidence>
<feature type="transmembrane region" description="Helical" evidence="8">
    <location>
        <begin position="100"/>
        <end position="119"/>
    </location>
</feature>
<feature type="transmembrane region" description="Helical" evidence="8">
    <location>
        <begin position="286"/>
        <end position="305"/>
    </location>
</feature>
<accession>A0A4R7HY65</accession>
<dbReference type="PANTHER" id="PTHR33908">
    <property type="entry name" value="MANNOSYLTRANSFERASE YKCB-RELATED"/>
    <property type="match status" value="1"/>
</dbReference>